<accession>A0AAV9X8I9</accession>
<keyword evidence="2" id="KW-1185">Reference proteome</keyword>
<sequence>MPRYACHFNIRMPTPQTTRTIDTGYDIYTSITRTHRLWDPAYPTFISLTHREDECMESDAHPRNINGNRGKISVAVKVAWREKLLGRRLVSGHEVGKGDDDDDIFNVQDLPAGKDEDGISCTRILGPLKGSFHDHVASRLTICVDEKDIVWDVYFG</sequence>
<protein>
    <submittedName>
        <fullName evidence="1">Uncharacterized protein</fullName>
    </submittedName>
</protein>
<dbReference type="AlphaFoldDB" id="A0AAV9X8I9"/>
<proteinExistence type="predicted"/>
<dbReference type="EMBL" id="JAVHJO010000008">
    <property type="protein sequence ID" value="KAK6538291.1"/>
    <property type="molecule type" value="Genomic_DNA"/>
</dbReference>
<reference evidence="1 2" key="1">
    <citation type="submission" date="2019-10" db="EMBL/GenBank/DDBJ databases">
        <authorList>
            <person name="Palmer J.M."/>
        </authorList>
    </citation>
    <scope>NUCLEOTIDE SEQUENCE [LARGE SCALE GENOMIC DNA]</scope>
    <source>
        <strain evidence="1 2">TWF694</strain>
    </source>
</reference>
<name>A0AAV9X8I9_9PEZI</name>
<evidence type="ECO:0000313" key="1">
    <source>
        <dbReference type="EMBL" id="KAK6538291.1"/>
    </source>
</evidence>
<comment type="caution">
    <text evidence="1">The sequence shown here is derived from an EMBL/GenBank/DDBJ whole genome shotgun (WGS) entry which is preliminary data.</text>
</comment>
<organism evidence="1 2">
    <name type="scientific">Orbilia ellipsospora</name>
    <dbReference type="NCBI Taxonomy" id="2528407"/>
    <lineage>
        <taxon>Eukaryota</taxon>
        <taxon>Fungi</taxon>
        <taxon>Dikarya</taxon>
        <taxon>Ascomycota</taxon>
        <taxon>Pezizomycotina</taxon>
        <taxon>Orbiliomycetes</taxon>
        <taxon>Orbiliales</taxon>
        <taxon>Orbiliaceae</taxon>
        <taxon>Orbilia</taxon>
    </lineage>
</organism>
<gene>
    <name evidence="1" type="ORF">TWF694_011170</name>
</gene>
<dbReference type="Proteomes" id="UP001365542">
    <property type="component" value="Unassembled WGS sequence"/>
</dbReference>
<evidence type="ECO:0000313" key="2">
    <source>
        <dbReference type="Proteomes" id="UP001365542"/>
    </source>
</evidence>